<dbReference type="GO" id="GO:0005886">
    <property type="term" value="C:plasma membrane"/>
    <property type="evidence" value="ECO:0007669"/>
    <property type="project" value="UniProtKB-SubCell"/>
</dbReference>
<dbReference type="EMBL" id="VSSQ01143077">
    <property type="protein sequence ID" value="MPN63514.1"/>
    <property type="molecule type" value="Genomic_DNA"/>
</dbReference>
<protein>
    <recommendedName>
        <fullName evidence="7">RDD domain-containing protein</fullName>
    </recommendedName>
</protein>
<evidence type="ECO:0000256" key="3">
    <source>
        <dbReference type="ARBA" id="ARBA00022692"/>
    </source>
</evidence>
<evidence type="ECO:0000313" key="8">
    <source>
        <dbReference type="EMBL" id="MPN63514.1"/>
    </source>
</evidence>
<keyword evidence="2" id="KW-1003">Cell membrane</keyword>
<evidence type="ECO:0000256" key="6">
    <source>
        <dbReference type="SAM" id="Phobius"/>
    </source>
</evidence>
<keyword evidence="4 6" id="KW-1133">Transmembrane helix</keyword>
<keyword evidence="5 6" id="KW-0472">Membrane</keyword>
<dbReference type="InterPro" id="IPR051791">
    <property type="entry name" value="Pra-immunoreactive"/>
</dbReference>
<accession>A0A645JUM9</accession>
<dbReference type="AlphaFoldDB" id="A0A645JUM9"/>
<reference evidence="8" key="1">
    <citation type="submission" date="2019-08" db="EMBL/GenBank/DDBJ databases">
        <authorList>
            <person name="Kucharzyk K."/>
            <person name="Murdoch R.W."/>
            <person name="Higgins S."/>
            <person name="Loffler F."/>
        </authorList>
    </citation>
    <scope>NUCLEOTIDE SEQUENCE</scope>
</reference>
<feature type="transmembrane region" description="Helical" evidence="6">
    <location>
        <begin position="99"/>
        <end position="118"/>
    </location>
</feature>
<proteinExistence type="predicted"/>
<comment type="caution">
    <text evidence="8">The sequence shown here is derived from an EMBL/GenBank/DDBJ whole genome shotgun (WGS) entry which is preliminary data.</text>
</comment>
<organism evidence="8">
    <name type="scientific">bioreactor metagenome</name>
    <dbReference type="NCBI Taxonomy" id="1076179"/>
    <lineage>
        <taxon>unclassified sequences</taxon>
        <taxon>metagenomes</taxon>
        <taxon>ecological metagenomes</taxon>
    </lineage>
</organism>
<evidence type="ECO:0000259" key="7">
    <source>
        <dbReference type="Pfam" id="PF06271"/>
    </source>
</evidence>
<evidence type="ECO:0000256" key="1">
    <source>
        <dbReference type="ARBA" id="ARBA00004651"/>
    </source>
</evidence>
<evidence type="ECO:0000256" key="4">
    <source>
        <dbReference type="ARBA" id="ARBA00022989"/>
    </source>
</evidence>
<dbReference type="PANTHER" id="PTHR36115">
    <property type="entry name" value="PROLINE-RICH ANTIGEN HOMOLOG-RELATED"/>
    <property type="match status" value="1"/>
</dbReference>
<keyword evidence="3 6" id="KW-0812">Transmembrane</keyword>
<dbReference type="PANTHER" id="PTHR36115:SF9">
    <property type="entry name" value="LMO1584 PROTEIN"/>
    <property type="match status" value="1"/>
</dbReference>
<evidence type="ECO:0000256" key="5">
    <source>
        <dbReference type="ARBA" id="ARBA00023136"/>
    </source>
</evidence>
<dbReference type="InterPro" id="IPR010432">
    <property type="entry name" value="RDD"/>
</dbReference>
<gene>
    <name evidence="8" type="ORF">SDC9_211278</name>
</gene>
<dbReference type="Pfam" id="PF06271">
    <property type="entry name" value="RDD"/>
    <property type="match status" value="1"/>
</dbReference>
<feature type="domain" description="RDD" evidence="7">
    <location>
        <begin position="36"/>
        <end position="131"/>
    </location>
</feature>
<sequence length="138" mass="15382">MGLGIGFRFLSDIFNEMTYYNDYNWGYNYGNVPNFFEAALRIVVGSVTISLVTTVVSWIYYAGFESSSFKATPGKLVLGMEVTDLNGQRISFLRATGRYFAKIISGLILFIGFIMAAFTEKKQALHDIIAGCLVVNKN</sequence>
<name>A0A645JUM9_9ZZZZ</name>
<feature type="transmembrane region" description="Helical" evidence="6">
    <location>
        <begin position="38"/>
        <end position="61"/>
    </location>
</feature>
<evidence type="ECO:0000256" key="2">
    <source>
        <dbReference type="ARBA" id="ARBA00022475"/>
    </source>
</evidence>
<comment type="subcellular location">
    <subcellularLocation>
        <location evidence="1">Cell membrane</location>
        <topology evidence="1">Multi-pass membrane protein</topology>
    </subcellularLocation>
</comment>